<organism evidence="2 3">
    <name type="scientific">Paragemmobacter ruber</name>
    <dbReference type="NCBI Taxonomy" id="1985673"/>
    <lineage>
        <taxon>Bacteria</taxon>
        <taxon>Pseudomonadati</taxon>
        <taxon>Pseudomonadota</taxon>
        <taxon>Alphaproteobacteria</taxon>
        <taxon>Rhodobacterales</taxon>
        <taxon>Paracoccaceae</taxon>
        <taxon>Paragemmobacter</taxon>
    </lineage>
</organism>
<keyword evidence="3" id="KW-1185">Reference proteome</keyword>
<name>A0ABW9Y3N9_9RHOB</name>
<dbReference type="PANTHER" id="PTHR42923">
    <property type="entry name" value="PROTOPORPHYRINOGEN OXIDASE"/>
    <property type="match status" value="1"/>
</dbReference>
<dbReference type="Gene3D" id="1.10.405.20">
    <property type="match status" value="1"/>
</dbReference>
<accession>A0ABW9Y3N9</accession>
<dbReference type="Proteomes" id="UP001517376">
    <property type="component" value="Unassembled WGS sequence"/>
</dbReference>
<dbReference type="Gene3D" id="3.50.50.60">
    <property type="entry name" value="FAD/NAD(P)-binding domain"/>
    <property type="match status" value="1"/>
</dbReference>
<dbReference type="RefSeq" id="WP_161766078.1">
    <property type="nucleotide sequence ID" value="NZ_JAAATW010000001.1"/>
</dbReference>
<dbReference type="Gene3D" id="3.30.70.1990">
    <property type="match status" value="1"/>
</dbReference>
<dbReference type="Pfam" id="PF01593">
    <property type="entry name" value="Amino_oxidase"/>
    <property type="match status" value="1"/>
</dbReference>
<evidence type="ECO:0000259" key="1">
    <source>
        <dbReference type="Pfam" id="PF01593"/>
    </source>
</evidence>
<protein>
    <submittedName>
        <fullName evidence="2">NAD(P)-binding protein</fullName>
    </submittedName>
</protein>
<feature type="domain" description="Amine oxidase" evidence="1">
    <location>
        <begin position="20"/>
        <end position="287"/>
    </location>
</feature>
<proteinExistence type="predicted"/>
<dbReference type="InterPro" id="IPR036188">
    <property type="entry name" value="FAD/NAD-bd_sf"/>
</dbReference>
<dbReference type="EMBL" id="JAAATW010000001">
    <property type="protein sequence ID" value="NBE07141.1"/>
    <property type="molecule type" value="Genomic_DNA"/>
</dbReference>
<reference evidence="3" key="1">
    <citation type="submission" date="2020-01" db="EMBL/GenBank/DDBJ databases">
        <title>Sphingomonas sp. strain CSW-10.</title>
        <authorList>
            <person name="Chen W.-M."/>
        </authorList>
    </citation>
    <scope>NUCLEOTIDE SEQUENCE [LARGE SCALE GENOMIC DNA]</scope>
    <source>
        <strain evidence="3">CCP-1</strain>
    </source>
</reference>
<sequence>MPFETLGSVPRRVAVIGGGISGMAAAHLLADDHTVVLFEAEPRLGGHARTVIAGKNKDQPVDTGFIVFNKVNYPNLLRMFDRLDVPYVESSMSFGASIGGGRLEYGLASLDTIFAQRKNALSPRFLGMLTDILRFNKNALSVVRPDMTIRDLLAALGTGDWFRDYYITPFSGAIWSTPTKGILDFPAHALVRFFENHNLLDYEGQHQWYTVKGGSIEYVRRLQASLVGRGVDIRLGAAVAGIRRTEGGVMVRVQGDEWELFDEVILATHSDISLSLLSDATPAERAALGAVRYQPNQAILHRDPSVMPKNRKCWSSWVYVEAAGGPRGRIDLTYWMNSLQPIPMDDPLFVTLNSNGGIDERLIDDVVTFDHPVYDLAAIEAQAKVRAMNGTQNTWFAGAWMRNGFHEDGFASAVDVVDAMRASARERALAA</sequence>
<evidence type="ECO:0000313" key="3">
    <source>
        <dbReference type="Proteomes" id="UP001517376"/>
    </source>
</evidence>
<dbReference type="SUPFAM" id="SSF51905">
    <property type="entry name" value="FAD/NAD(P)-binding domain"/>
    <property type="match status" value="1"/>
</dbReference>
<dbReference type="InterPro" id="IPR002937">
    <property type="entry name" value="Amino_oxidase"/>
</dbReference>
<dbReference type="InterPro" id="IPR050464">
    <property type="entry name" value="Zeta_carotene_desat/Oxidored"/>
</dbReference>
<gene>
    <name evidence="2" type="ORF">GU920_06310</name>
</gene>
<comment type="caution">
    <text evidence="2">The sequence shown here is derived from an EMBL/GenBank/DDBJ whole genome shotgun (WGS) entry which is preliminary data.</text>
</comment>
<dbReference type="PANTHER" id="PTHR42923:SF17">
    <property type="entry name" value="AMINE OXIDASE DOMAIN-CONTAINING PROTEIN"/>
    <property type="match status" value="1"/>
</dbReference>
<evidence type="ECO:0000313" key="2">
    <source>
        <dbReference type="EMBL" id="NBE07141.1"/>
    </source>
</evidence>